<dbReference type="STRING" id="1274631.LMTR13_30310"/>
<accession>A0A1B1ULX5</accession>
<dbReference type="EMBL" id="CP016428">
    <property type="protein sequence ID" value="ANW03799.1"/>
    <property type="molecule type" value="Genomic_DNA"/>
</dbReference>
<reference evidence="2 3" key="1">
    <citation type="submission" date="2016-07" db="EMBL/GenBank/DDBJ databases">
        <title>Complete genome sequence of Bradyrhizobium icense LMTR 13T, a potential inoculant strain isolated from lima bean (Phaseolus lunatus) in Peru.</title>
        <authorList>
            <person name="Ormeno-Orrillo E."/>
            <person name="Duran D."/>
            <person name="Rogel M.A."/>
            <person name="Rey L."/>
            <person name="Imperial J."/>
            <person name="Ruiz-Argueso T."/>
            <person name="Martinez-Romero E."/>
        </authorList>
    </citation>
    <scope>NUCLEOTIDE SEQUENCE [LARGE SCALE GENOMIC DNA]</scope>
    <source>
        <strain evidence="2 3">LMTR 13</strain>
    </source>
</reference>
<keyword evidence="3" id="KW-1185">Reference proteome</keyword>
<dbReference type="OrthoDB" id="9794834at2"/>
<proteinExistence type="predicted"/>
<evidence type="ECO:0000259" key="1">
    <source>
        <dbReference type="Pfam" id="PF06114"/>
    </source>
</evidence>
<feature type="domain" description="IrrE N-terminal-like" evidence="1">
    <location>
        <begin position="32"/>
        <end position="162"/>
    </location>
</feature>
<protein>
    <recommendedName>
        <fullName evidence="1">IrrE N-terminal-like domain-containing protein</fullName>
    </recommendedName>
</protein>
<dbReference type="Proteomes" id="UP000092839">
    <property type="component" value="Chromosome"/>
</dbReference>
<dbReference type="RefSeq" id="WP_065730969.1">
    <property type="nucleotide sequence ID" value="NZ_CP016428.1"/>
</dbReference>
<organism evidence="2 3">
    <name type="scientific">Bradyrhizobium icense</name>
    <dbReference type="NCBI Taxonomy" id="1274631"/>
    <lineage>
        <taxon>Bacteria</taxon>
        <taxon>Pseudomonadati</taxon>
        <taxon>Pseudomonadota</taxon>
        <taxon>Alphaproteobacteria</taxon>
        <taxon>Hyphomicrobiales</taxon>
        <taxon>Nitrobacteraceae</taxon>
        <taxon>Bradyrhizobium</taxon>
    </lineage>
</organism>
<dbReference type="AlphaFoldDB" id="A0A1B1ULX5"/>
<dbReference type="PANTHER" id="PTHR43236">
    <property type="entry name" value="ANTITOXIN HIGA1"/>
    <property type="match status" value="1"/>
</dbReference>
<dbReference type="InterPro" id="IPR010359">
    <property type="entry name" value="IrrE_HExxH"/>
</dbReference>
<name>A0A1B1ULX5_9BRAD</name>
<dbReference type="Gene3D" id="1.10.10.2910">
    <property type="match status" value="1"/>
</dbReference>
<sequence>MISELGRLERAERERISEFLSEAPVSLSALANSLGLRVISAKLPNGISGEIRPDHEAPAGYIIRVNKNDPARRQRFTVAHEIGHYLLHRDEIGDGITDDILYRSSLSDSREAQANRMAADLLMPKPIVDTWIERARALQVEDLVGFLADKFNVSTAAMKIRLGIE</sequence>
<dbReference type="PANTHER" id="PTHR43236:SF2">
    <property type="entry name" value="BLL0069 PROTEIN"/>
    <property type="match status" value="1"/>
</dbReference>
<dbReference type="Pfam" id="PF06114">
    <property type="entry name" value="Peptidase_M78"/>
    <property type="match status" value="1"/>
</dbReference>
<dbReference type="InterPro" id="IPR052345">
    <property type="entry name" value="Rad_response_metalloprotease"/>
</dbReference>
<dbReference type="KEGG" id="bic:LMTR13_30310"/>
<gene>
    <name evidence="2" type="ORF">LMTR13_30310</name>
</gene>
<evidence type="ECO:0000313" key="2">
    <source>
        <dbReference type="EMBL" id="ANW03799.1"/>
    </source>
</evidence>
<evidence type="ECO:0000313" key="3">
    <source>
        <dbReference type="Proteomes" id="UP000092839"/>
    </source>
</evidence>